<feature type="region of interest" description="Disordered" evidence="1">
    <location>
        <begin position="242"/>
        <end position="263"/>
    </location>
</feature>
<dbReference type="AlphaFoldDB" id="A0AAD9D0W1"/>
<evidence type="ECO:0000313" key="2">
    <source>
        <dbReference type="EMBL" id="KAK1924000.1"/>
    </source>
</evidence>
<gene>
    <name evidence="2" type="ORF">DB88DRAFT_472581</name>
</gene>
<dbReference type="EMBL" id="JAODAN010000005">
    <property type="protein sequence ID" value="KAK1924000.1"/>
    <property type="molecule type" value="Genomic_DNA"/>
</dbReference>
<reference evidence="2" key="1">
    <citation type="submission" date="2023-02" db="EMBL/GenBank/DDBJ databases">
        <title>Identification and recombinant expression of a fungal hydrolase from Papiliotrema laurentii that hydrolyzes apple cutin and clears colloidal polyester polyurethane.</title>
        <authorList>
            <consortium name="DOE Joint Genome Institute"/>
            <person name="Roman V.A."/>
            <person name="Bojanowski C."/>
            <person name="Crable B.R."/>
            <person name="Wagner D.N."/>
            <person name="Hung C.S."/>
            <person name="Nadeau L.J."/>
            <person name="Schratz L."/>
            <person name="Haridas S."/>
            <person name="Pangilinan J."/>
            <person name="Lipzen A."/>
            <person name="Na H."/>
            <person name="Yan M."/>
            <person name="Ng V."/>
            <person name="Grigoriev I.V."/>
            <person name="Spatafora J.W."/>
            <person name="Barlow D."/>
            <person name="Biffinger J."/>
            <person name="Kelley-Loughnane N."/>
            <person name="Varaljay V.A."/>
            <person name="Crookes-Goodson W.J."/>
        </authorList>
    </citation>
    <scope>NUCLEOTIDE SEQUENCE</scope>
    <source>
        <strain evidence="2">5307AH</strain>
    </source>
</reference>
<proteinExistence type="predicted"/>
<evidence type="ECO:0000256" key="1">
    <source>
        <dbReference type="SAM" id="MobiDB-lite"/>
    </source>
</evidence>
<name>A0AAD9D0W1_PAPLA</name>
<evidence type="ECO:0000313" key="3">
    <source>
        <dbReference type="Proteomes" id="UP001182556"/>
    </source>
</evidence>
<comment type="caution">
    <text evidence="2">The sequence shown here is derived from an EMBL/GenBank/DDBJ whole genome shotgun (WGS) entry which is preliminary data.</text>
</comment>
<feature type="compositionally biased region" description="Basic and acidic residues" evidence="1">
    <location>
        <begin position="254"/>
        <end position="263"/>
    </location>
</feature>
<sequence>MDTTSSEPCELPPLVEAESETPLAGEYARSERKKGVNRAISNTAQIMTDLCVTLIPTAATKKDLRAHLFRVYSNEGIFLGSGLVVPTPQSETATLGTFYNSLMKGYQESQAMARRLEGDYAELNWNSKGSNNPQLSDLDSQSLKVVYTCPKTGCEEEHSWGFIPYFRGPSDCSDAHKTASQKSSSEALKDVVALLARLSAEGGSDTAISNSSISVSNKFANAITELVGGRVSLQALRHLTKAGSARQTNVNAPKEVKGYPEES</sequence>
<keyword evidence="3" id="KW-1185">Reference proteome</keyword>
<organism evidence="2 3">
    <name type="scientific">Papiliotrema laurentii</name>
    <name type="common">Cryptococcus laurentii</name>
    <dbReference type="NCBI Taxonomy" id="5418"/>
    <lineage>
        <taxon>Eukaryota</taxon>
        <taxon>Fungi</taxon>
        <taxon>Dikarya</taxon>
        <taxon>Basidiomycota</taxon>
        <taxon>Agaricomycotina</taxon>
        <taxon>Tremellomycetes</taxon>
        <taxon>Tremellales</taxon>
        <taxon>Rhynchogastremaceae</taxon>
        <taxon>Papiliotrema</taxon>
    </lineage>
</organism>
<accession>A0AAD9D0W1</accession>
<dbReference type="Proteomes" id="UP001182556">
    <property type="component" value="Unassembled WGS sequence"/>
</dbReference>
<protein>
    <submittedName>
        <fullName evidence="2">Uncharacterized protein</fullName>
    </submittedName>
</protein>